<dbReference type="EMBL" id="JROU02000193">
    <property type="protein sequence ID" value="OEH80086.1"/>
    <property type="molecule type" value="Genomic_DNA"/>
</dbReference>
<feature type="domain" description="RAP" evidence="2">
    <location>
        <begin position="499"/>
        <end position="621"/>
    </location>
</feature>
<feature type="region of interest" description="Disordered" evidence="1">
    <location>
        <begin position="64"/>
        <end position="97"/>
    </location>
</feature>
<feature type="region of interest" description="Disordered" evidence="1">
    <location>
        <begin position="505"/>
        <end position="574"/>
    </location>
</feature>
<accession>A0A1D3D9F0</accession>
<sequence length="681" mass="73535">MRTPLVAHRGAPRVCLMGMQKGVFQGLPSRAHLPTSLWMETGVCCYASGCSSVASAARSTLRLTSSKPAVSGEEPQAVRRGDHRSAGAPPVQPTAKGTAAPFSAERFHSAGPLQWLECLKSLAAAAKKMKGKMADAPVSVSPSVFGGFGWGHGDLPPSLLLWRGEQRLQQLSAGQLVLAATALQQLDLRQCLPSLRGGENELRRSTFRLFLHSASEQLENLSKQQQKQQGQALQPTGCLGLALPLLHACTRLQLTELRESYLVLLRLPILQQQVESSSSLLQLALLLHCSTRLLLHDAPLYRQLLLRLADWDAFWLLLQQERQPAAAQVAFASVLQWPTAARVGGAAAAATSTRCLGLPSAFLLRQLQIAALALGVERSRLARALGQSVCAEGNPTFPMSFSAREGVFSEQRYGGEQASSPGKEGFEGGPLQDVKDLVALLQRWPLEKGGSSRLCRSSSSEQHASVAAAARALGVSVQQEAPVGPYEADLLLKDRHCIVEIDGPLHFMRPPPQHTRTFRNGGSSSSGGAADDFAALPRDPYSSRKGTGTKAHESSTSRTGLWGSLSSGEGAPPENSPLVYDVRTALKHRLLRSCGWQVLHIAWNDWPVDCYAQQRALAEALKHVERQAPQKAEVGVKWEGCGASLLVYRPQSLRRFLHQAQGVGLVETEAPEEEHCECSLV</sequence>
<proteinExistence type="predicted"/>
<organism evidence="3 4">
    <name type="scientific">Cyclospora cayetanensis</name>
    <dbReference type="NCBI Taxonomy" id="88456"/>
    <lineage>
        <taxon>Eukaryota</taxon>
        <taxon>Sar</taxon>
        <taxon>Alveolata</taxon>
        <taxon>Apicomplexa</taxon>
        <taxon>Conoidasida</taxon>
        <taxon>Coccidia</taxon>
        <taxon>Eucoccidiorida</taxon>
        <taxon>Eimeriorina</taxon>
        <taxon>Eimeriidae</taxon>
        <taxon>Cyclospora</taxon>
    </lineage>
</organism>
<feature type="compositionally biased region" description="Polar residues" evidence="1">
    <location>
        <begin position="556"/>
        <end position="567"/>
    </location>
</feature>
<reference evidence="3 4" key="1">
    <citation type="journal article" date="2016" name="BMC Genomics">
        <title>Comparative genomics reveals Cyclospora cayetanensis possesses coccidia-like metabolism and invasion components but unique surface antigens.</title>
        <authorList>
            <person name="Liu S."/>
            <person name="Wang L."/>
            <person name="Zheng H."/>
            <person name="Xu Z."/>
            <person name="Roellig D.M."/>
            <person name="Li N."/>
            <person name="Frace M.A."/>
            <person name="Tang K."/>
            <person name="Arrowood M.J."/>
            <person name="Moss D.M."/>
            <person name="Zhang L."/>
            <person name="Feng Y."/>
            <person name="Xiao L."/>
        </authorList>
    </citation>
    <scope>NUCLEOTIDE SEQUENCE [LARGE SCALE GENOMIC DNA]</scope>
    <source>
        <strain evidence="3 4">CHN_HEN01</strain>
    </source>
</reference>
<dbReference type="SMART" id="SM00952">
    <property type="entry name" value="RAP"/>
    <property type="match status" value="1"/>
</dbReference>
<dbReference type="AlphaFoldDB" id="A0A1D3D9F0"/>
<evidence type="ECO:0000313" key="4">
    <source>
        <dbReference type="Proteomes" id="UP000095192"/>
    </source>
</evidence>
<protein>
    <recommendedName>
        <fullName evidence="2">RAP domain-containing protein</fullName>
    </recommendedName>
</protein>
<dbReference type="InParanoid" id="A0A1D3D9F0"/>
<dbReference type="InterPro" id="IPR013584">
    <property type="entry name" value="RAP"/>
</dbReference>
<feature type="compositionally biased region" description="Basic and acidic residues" evidence="1">
    <location>
        <begin position="76"/>
        <end position="85"/>
    </location>
</feature>
<dbReference type="Proteomes" id="UP000095192">
    <property type="component" value="Unassembled WGS sequence"/>
</dbReference>
<name>A0A1D3D9F0_9EIME</name>
<comment type="caution">
    <text evidence="3">The sequence shown here is derived from an EMBL/GenBank/DDBJ whole genome shotgun (WGS) entry which is preliminary data.</text>
</comment>
<evidence type="ECO:0000259" key="2">
    <source>
        <dbReference type="SMART" id="SM00952"/>
    </source>
</evidence>
<gene>
    <name evidence="3" type="ORF">cyc_04904</name>
</gene>
<evidence type="ECO:0000313" key="3">
    <source>
        <dbReference type="EMBL" id="OEH80086.1"/>
    </source>
</evidence>
<evidence type="ECO:0000256" key="1">
    <source>
        <dbReference type="SAM" id="MobiDB-lite"/>
    </source>
</evidence>
<feature type="compositionally biased region" description="Low complexity" evidence="1">
    <location>
        <begin position="521"/>
        <end position="535"/>
    </location>
</feature>
<keyword evidence="4" id="KW-1185">Reference proteome</keyword>
<dbReference type="VEuPathDB" id="ToxoDB:LOC34621360"/>
<dbReference type="VEuPathDB" id="ToxoDB:cyc_04904"/>